<evidence type="ECO:0000313" key="2">
    <source>
        <dbReference type="EMBL" id="PKI81618.1"/>
    </source>
</evidence>
<dbReference type="KEGG" id="ahs:AHALO_1238"/>
<dbReference type="GO" id="GO:0006198">
    <property type="term" value="P:cAMP catabolic process"/>
    <property type="evidence" value="ECO:0007669"/>
    <property type="project" value="InterPro"/>
</dbReference>
<name>A0A2N1J4X4_9BACT</name>
<gene>
    <name evidence="2" type="ORF">CP960_03240</name>
</gene>
<dbReference type="Pfam" id="PF12706">
    <property type="entry name" value="Lactamase_B_2"/>
    <property type="match status" value="1"/>
</dbReference>
<dbReference type="OrthoDB" id="9769359at2"/>
<organism evidence="2 3">
    <name type="scientific">Malaciobacter halophilus</name>
    <dbReference type="NCBI Taxonomy" id="197482"/>
    <lineage>
        <taxon>Bacteria</taxon>
        <taxon>Pseudomonadati</taxon>
        <taxon>Campylobacterota</taxon>
        <taxon>Epsilonproteobacteria</taxon>
        <taxon>Campylobacterales</taxon>
        <taxon>Arcobacteraceae</taxon>
        <taxon>Malaciobacter</taxon>
    </lineage>
</organism>
<dbReference type="SMART" id="SM00849">
    <property type="entry name" value="Lactamase_B"/>
    <property type="match status" value="1"/>
</dbReference>
<sequence length="305" mass="35326">MLDRSIKVLGAYGGKAVDINNTSIQLDKYTTIDAGNILKGIGEESKYIDKIFLTHSHLDHIVDIPFLADAFFELRDYPITIYGLKQTLEDLKKHIFNWDIWPNFLEIDLINKKNGSIKFVEIELNKTIVFDNFTIKPIKTEHTVSSCGYVIQKQDKALLFTADTYKCNTIWEELNHNKNIKTLIIDVSFPSRLSNIAKSSNHLSLKDLIEELEKLKRDDVCIYINHLKPSYIQEIKDEVAKLSSKYQIQILNDGDIIDLQTSKKDSSLIYENSTKYHLKKILENTNTKRQFDKLIAILEKEKNRL</sequence>
<comment type="caution">
    <text evidence="2">The sequence shown here is derived from an EMBL/GenBank/DDBJ whole genome shotgun (WGS) entry which is preliminary data.</text>
</comment>
<dbReference type="InterPro" id="IPR036866">
    <property type="entry name" value="RibonucZ/Hydroxyglut_hydro"/>
</dbReference>
<dbReference type="CDD" id="cd07735">
    <property type="entry name" value="class_II_PDE_MBL-fold"/>
    <property type="match status" value="1"/>
</dbReference>
<protein>
    <recommendedName>
        <fullName evidence="1">Metallo-beta-lactamase domain-containing protein</fullName>
    </recommendedName>
</protein>
<dbReference type="PRINTS" id="PR00388">
    <property type="entry name" value="PDIESTERASE2"/>
</dbReference>
<dbReference type="InterPro" id="IPR000396">
    <property type="entry name" value="Pdiesterase2"/>
</dbReference>
<evidence type="ECO:0000259" key="1">
    <source>
        <dbReference type="SMART" id="SM00849"/>
    </source>
</evidence>
<dbReference type="RefSeq" id="WP_101183801.1">
    <property type="nucleotide sequence ID" value="NZ_CP031218.1"/>
</dbReference>
<dbReference type="GO" id="GO:0004115">
    <property type="term" value="F:3',5'-cyclic-AMP phosphodiesterase activity"/>
    <property type="evidence" value="ECO:0007669"/>
    <property type="project" value="InterPro"/>
</dbReference>
<accession>A0A2N1J4X4</accession>
<dbReference type="PANTHER" id="PTHR42663:SF6">
    <property type="entry name" value="HYDROLASE C777.06C-RELATED"/>
    <property type="match status" value="1"/>
</dbReference>
<reference evidence="2 3" key="1">
    <citation type="submission" date="2017-09" db="EMBL/GenBank/DDBJ databases">
        <title>Genomics of the genus Arcobacter.</title>
        <authorList>
            <person name="Perez-Cataluna A."/>
            <person name="Figueras M.J."/>
            <person name="Salas-Masso N."/>
        </authorList>
    </citation>
    <scope>NUCLEOTIDE SEQUENCE [LARGE SCALE GENOMIC DNA]</scope>
    <source>
        <strain evidence="2 3">DSM 18005</strain>
    </source>
</reference>
<feature type="domain" description="Metallo-beta-lactamase" evidence="1">
    <location>
        <begin position="18"/>
        <end position="226"/>
    </location>
</feature>
<dbReference type="PANTHER" id="PTHR42663">
    <property type="entry name" value="HYDROLASE C777.06C-RELATED-RELATED"/>
    <property type="match status" value="1"/>
</dbReference>
<dbReference type="Proteomes" id="UP000233248">
    <property type="component" value="Unassembled WGS sequence"/>
</dbReference>
<dbReference type="SUPFAM" id="SSF56281">
    <property type="entry name" value="Metallo-hydrolase/oxidoreductase"/>
    <property type="match status" value="1"/>
</dbReference>
<dbReference type="Gene3D" id="3.60.15.10">
    <property type="entry name" value="Ribonuclease Z/Hydroxyacylglutathione hydrolase-like"/>
    <property type="match status" value="1"/>
</dbReference>
<dbReference type="EMBL" id="NXIF01000011">
    <property type="protein sequence ID" value="PKI81618.1"/>
    <property type="molecule type" value="Genomic_DNA"/>
</dbReference>
<dbReference type="InterPro" id="IPR001279">
    <property type="entry name" value="Metallo-B-lactamas"/>
</dbReference>
<keyword evidence="3" id="KW-1185">Reference proteome</keyword>
<proteinExistence type="predicted"/>
<evidence type="ECO:0000313" key="3">
    <source>
        <dbReference type="Proteomes" id="UP000233248"/>
    </source>
</evidence>
<dbReference type="AlphaFoldDB" id="A0A2N1J4X4"/>